<dbReference type="CDD" id="cd00140">
    <property type="entry name" value="beta_clamp"/>
    <property type="match status" value="1"/>
</dbReference>
<name>A0A1G2HER9_9BACT</name>
<dbReference type="PIRSF" id="PIRSF000804">
    <property type="entry name" value="DNA_pol_III_b"/>
    <property type="match status" value="1"/>
</dbReference>
<dbReference type="GO" id="GO:0008408">
    <property type="term" value="F:3'-5' exonuclease activity"/>
    <property type="evidence" value="ECO:0007669"/>
    <property type="project" value="InterPro"/>
</dbReference>
<evidence type="ECO:0000256" key="4">
    <source>
        <dbReference type="ARBA" id="ARBA00022679"/>
    </source>
</evidence>
<dbReference type="InterPro" id="IPR022637">
    <property type="entry name" value="DNA_polIII_beta_cen"/>
</dbReference>
<comment type="caution">
    <text evidence="13">The sequence shown here is derived from an EMBL/GenBank/DDBJ whole genome shotgun (WGS) entry which is preliminary data.</text>
</comment>
<dbReference type="InterPro" id="IPR046938">
    <property type="entry name" value="DNA_clamp_sf"/>
</dbReference>
<comment type="function">
    <text evidence="9">Confers DNA tethering and processivity to DNA polymerases and other proteins. Acts as a clamp, forming a ring around DNA (a reaction catalyzed by the clamp-loading complex) which diffuses in an ATP-independent manner freely and bidirectionally along dsDNA. Initially characterized for its ability to contact the catalytic subunit of DNA polymerase III (Pol III), a complex, multichain enzyme responsible for most of the replicative synthesis in bacteria; Pol III exhibits 3'-5' exonuclease proofreading activity. The beta chain is required for initiation of replication as well as for processivity of DNA replication.</text>
</comment>
<keyword evidence="8" id="KW-0238">DNA-binding</keyword>
<dbReference type="InterPro" id="IPR022634">
    <property type="entry name" value="DNA_polIII_beta_N"/>
</dbReference>
<evidence type="ECO:0000313" key="13">
    <source>
        <dbReference type="EMBL" id="OGZ60982.1"/>
    </source>
</evidence>
<dbReference type="SUPFAM" id="SSF55979">
    <property type="entry name" value="DNA clamp"/>
    <property type="match status" value="3"/>
</dbReference>
<evidence type="ECO:0000256" key="3">
    <source>
        <dbReference type="ARBA" id="ARBA00022490"/>
    </source>
</evidence>
<evidence type="ECO:0000256" key="9">
    <source>
        <dbReference type="PIRNR" id="PIRNR000804"/>
    </source>
</evidence>
<evidence type="ECO:0000259" key="12">
    <source>
        <dbReference type="Pfam" id="PF02768"/>
    </source>
</evidence>
<reference evidence="13 14" key="1">
    <citation type="journal article" date="2016" name="Nat. Commun.">
        <title>Thousands of microbial genomes shed light on interconnected biogeochemical processes in an aquifer system.</title>
        <authorList>
            <person name="Anantharaman K."/>
            <person name="Brown C.T."/>
            <person name="Hug L.A."/>
            <person name="Sharon I."/>
            <person name="Castelle C.J."/>
            <person name="Probst A.J."/>
            <person name="Thomas B.C."/>
            <person name="Singh A."/>
            <person name="Wilkins M.J."/>
            <person name="Karaoz U."/>
            <person name="Brodie E.L."/>
            <person name="Williams K.H."/>
            <person name="Hubbard S.S."/>
            <person name="Banfield J.F."/>
        </authorList>
    </citation>
    <scope>NUCLEOTIDE SEQUENCE [LARGE SCALE GENOMIC DNA]</scope>
</reference>
<dbReference type="Gene3D" id="3.10.150.10">
    <property type="entry name" value="DNA Polymerase III, subunit A, domain 2"/>
    <property type="match status" value="1"/>
</dbReference>
<dbReference type="NCBIfam" id="TIGR00663">
    <property type="entry name" value="dnan"/>
    <property type="match status" value="1"/>
</dbReference>
<dbReference type="GO" id="GO:0009360">
    <property type="term" value="C:DNA polymerase III complex"/>
    <property type="evidence" value="ECO:0007669"/>
    <property type="project" value="InterPro"/>
</dbReference>
<dbReference type="GO" id="GO:0005737">
    <property type="term" value="C:cytoplasm"/>
    <property type="evidence" value="ECO:0007669"/>
    <property type="project" value="UniProtKB-SubCell"/>
</dbReference>
<evidence type="ECO:0000256" key="5">
    <source>
        <dbReference type="ARBA" id="ARBA00022695"/>
    </source>
</evidence>
<dbReference type="PANTHER" id="PTHR30478">
    <property type="entry name" value="DNA POLYMERASE III SUBUNIT BETA"/>
    <property type="match status" value="1"/>
</dbReference>
<dbReference type="GO" id="GO:0006271">
    <property type="term" value="P:DNA strand elongation involved in DNA replication"/>
    <property type="evidence" value="ECO:0007669"/>
    <property type="project" value="TreeGrafter"/>
</dbReference>
<feature type="domain" description="DNA polymerase III beta sliding clamp central" evidence="11">
    <location>
        <begin position="128"/>
        <end position="247"/>
    </location>
</feature>
<dbReference type="EMBL" id="MHOH01000009">
    <property type="protein sequence ID" value="OGZ60982.1"/>
    <property type="molecule type" value="Genomic_DNA"/>
</dbReference>
<comment type="subunit">
    <text evidence="9">Forms a ring-shaped head-to-tail homodimer around DNA.</text>
</comment>
<dbReference type="Pfam" id="PF00712">
    <property type="entry name" value="DNA_pol3_beta"/>
    <property type="match status" value="1"/>
</dbReference>
<comment type="similarity">
    <text evidence="2 9">Belongs to the beta sliding clamp family.</text>
</comment>
<accession>A0A1G2HER9</accession>
<evidence type="ECO:0000259" key="10">
    <source>
        <dbReference type="Pfam" id="PF00712"/>
    </source>
</evidence>
<evidence type="ECO:0000313" key="14">
    <source>
        <dbReference type="Proteomes" id="UP000178835"/>
    </source>
</evidence>
<feature type="domain" description="DNA polymerase III beta sliding clamp C-terminal" evidence="12">
    <location>
        <begin position="250"/>
        <end position="367"/>
    </location>
</feature>
<feature type="domain" description="DNA polymerase III beta sliding clamp N-terminal" evidence="10">
    <location>
        <begin position="1"/>
        <end position="118"/>
    </location>
</feature>
<dbReference type="Pfam" id="PF02768">
    <property type="entry name" value="DNA_pol3_beta_3"/>
    <property type="match status" value="1"/>
</dbReference>
<protein>
    <recommendedName>
        <fullName evidence="9">Beta sliding clamp</fullName>
    </recommendedName>
</protein>
<keyword evidence="6 9" id="KW-0235">DNA replication</keyword>
<evidence type="ECO:0000256" key="2">
    <source>
        <dbReference type="ARBA" id="ARBA00010752"/>
    </source>
</evidence>
<keyword evidence="4 9" id="KW-0808">Transferase</keyword>
<keyword evidence="3 9" id="KW-0963">Cytoplasm</keyword>
<gene>
    <name evidence="13" type="ORF">A2919_00570</name>
</gene>
<keyword evidence="5 9" id="KW-0548">Nucleotidyltransferase</keyword>
<evidence type="ECO:0000259" key="11">
    <source>
        <dbReference type="Pfam" id="PF02767"/>
    </source>
</evidence>
<evidence type="ECO:0000256" key="7">
    <source>
        <dbReference type="ARBA" id="ARBA00022932"/>
    </source>
</evidence>
<keyword evidence="7 9" id="KW-0239">DNA-directed DNA polymerase</keyword>
<evidence type="ECO:0000256" key="8">
    <source>
        <dbReference type="ARBA" id="ARBA00023125"/>
    </source>
</evidence>
<dbReference type="Gene3D" id="3.70.10.10">
    <property type="match status" value="1"/>
</dbReference>
<proteinExistence type="inferred from homology"/>
<dbReference type="Proteomes" id="UP000178835">
    <property type="component" value="Unassembled WGS sequence"/>
</dbReference>
<dbReference type="Pfam" id="PF02767">
    <property type="entry name" value="DNA_pol3_beta_2"/>
    <property type="match status" value="1"/>
</dbReference>
<dbReference type="SMART" id="SM00480">
    <property type="entry name" value="POL3Bc"/>
    <property type="match status" value="1"/>
</dbReference>
<organism evidence="13 14">
    <name type="scientific">Candidatus Spechtbacteria bacterium RIFCSPLOWO2_01_FULL_43_12</name>
    <dbReference type="NCBI Taxonomy" id="1802162"/>
    <lineage>
        <taxon>Bacteria</taxon>
        <taxon>Candidatus Spechtiibacteriota</taxon>
    </lineage>
</organism>
<dbReference type="InterPro" id="IPR001001">
    <property type="entry name" value="DNA_polIII_beta"/>
</dbReference>
<dbReference type="AlphaFoldDB" id="A0A1G2HER9"/>
<dbReference type="GO" id="GO:0003887">
    <property type="term" value="F:DNA-directed DNA polymerase activity"/>
    <property type="evidence" value="ECO:0007669"/>
    <property type="project" value="UniProtKB-UniRule"/>
</dbReference>
<dbReference type="PANTHER" id="PTHR30478:SF0">
    <property type="entry name" value="BETA SLIDING CLAMP"/>
    <property type="match status" value="1"/>
</dbReference>
<comment type="subcellular location">
    <subcellularLocation>
        <location evidence="1 9">Cytoplasm</location>
    </subcellularLocation>
</comment>
<evidence type="ECO:0000256" key="6">
    <source>
        <dbReference type="ARBA" id="ARBA00022705"/>
    </source>
</evidence>
<sequence>MKLIIKKHLLLKGIQSVEKNIGRNLTLPVLSNILIRTQKDILNLVSTDLELAVSVSVPAKIEREGNIVVPPKIISSFLNNIPEGNTHIEVKDNNLFIEQGNYKTSIKGEGDREFPLLPKMNKGKHFSIPSSELIKGLQQTINSVAVSDLKPELSGVLFSISKGELKLAATDSFRLSEKRITEKSIETENESMIVPAKTVQEIIRSYQDSSDLLYFYPENNQVIVENADNKNFNLLIISKLIEGDYPDYARIVPNKYETKTIVLKDDFIKQIKAAGLFASRINDVKLSIEARNIKIKTENQDVGKYESSIEASTEGESKETVFNYQYLLEGLGNIEGDEVIIKMNNSDSPAVLESTKNKDYFYIIMPIKGS</sequence>
<dbReference type="InterPro" id="IPR022635">
    <property type="entry name" value="DNA_polIII_beta_C"/>
</dbReference>
<dbReference type="GO" id="GO:0003677">
    <property type="term" value="F:DNA binding"/>
    <property type="evidence" value="ECO:0007669"/>
    <property type="project" value="UniProtKB-UniRule"/>
</dbReference>
<evidence type="ECO:0000256" key="1">
    <source>
        <dbReference type="ARBA" id="ARBA00004496"/>
    </source>
</evidence>